<evidence type="ECO:0000256" key="2">
    <source>
        <dbReference type="ARBA" id="ARBA00023163"/>
    </source>
</evidence>
<proteinExistence type="predicted"/>
<keyword evidence="1" id="KW-0805">Transcription regulation</keyword>
<accession>A0A4U1I8I4</accession>
<dbReference type="CDD" id="cd03137">
    <property type="entry name" value="GATase1_AraC_1"/>
    <property type="match status" value="1"/>
</dbReference>
<gene>
    <name evidence="4" type="ORF">FAZ69_12745</name>
</gene>
<dbReference type="InterPro" id="IPR029062">
    <property type="entry name" value="Class_I_gatase-like"/>
</dbReference>
<feature type="domain" description="HTH araC/xylS-type" evidence="3">
    <location>
        <begin position="226"/>
        <end position="324"/>
    </location>
</feature>
<evidence type="ECO:0000313" key="4">
    <source>
        <dbReference type="EMBL" id="TKC89771.1"/>
    </source>
</evidence>
<dbReference type="Gene3D" id="3.40.50.880">
    <property type="match status" value="1"/>
</dbReference>
<keyword evidence="2" id="KW-0804">Transcription</keyword>
<evidence type="ECO:0000256" key="1">
    <source>
        <dbReference type="ARBA" id="ARBA00023015"/>
    </source>
</evidence>
<evidence type="ECO:0000313" key="5">
    <source>
        <dbReference type="Proteomes" id="UP000305539"/>
    </source>
</evidence>
<comment type="caution">
    <text evidence="4">The sequence shown here is derived from an EMBL/GenBank/DDBJ whole genome shotgun (WGS) entry which is preliminary data.</text>
</comment>
<dbReference type="GO" id="GO:0003700">
    <property type="term" value="F:DNA-binding transcription factor activity"/>
    <property type="evidence" value="ECO:0007669"/>
    <property type="project" value="InterPro"/>
</dbReference>
<dbReference type="SUPFAM" id="SSF46689">
    <property type="entry name" value="Homeodomain-like"/>
    <property type="match status" value="2"/>
</dbReference>
<dbReference type="InterPro" id="IPR052158">
    <property type="entry name" value="INH-QAR"/>
</dbReference>
<dbReference type="PANTHER" id="PTHR43130">
    <property type="entry name" value="ARAC-FAMILY TRANSCRIPTIONAL REGULATOR"/>
    <property type="match status" value="1"/>
</dbReference>
<evidence type="ECO:0000259" key="3">
    <source>
        <dbReference type="PROSITE" id="PS01124"/>
    </source>
</evidence>
<sequence>MPSAATSAAEPGARIVAVVAFDGISPFHLSVPCLVFGEDRGAGGVPPFELRVCAERAGALATTAGFTIAAPLGFDVIADADIVVVPSWRDTGETPPAALLDALRAAHARGAQLVGLCLGAFVLAAAGLLEGRPATTHWAWADAFARRYPKVKLDAGVLYVDDGNILTSAGTAAGIDCCLHVLRKLYGARAASYTARRLVVPPHRQGSQAQFIEQPIAADARDGRLAELLDWVRAHPREPHTLDSLAGRALMSRRNFTRRFRQATGTTVGAWLLATRLARAQQLLEMTEQSVDAIADAAGFGSAVSMRQHFADVFKTSPSAYRREFRGV</sequence>
<dbReference type="RefSeq" id="WP_136894857.1">
    <property type="nucleotide sequence ID" value="NZ_SWJE01000005.1"/>
</dbReference>
<dbReference type="PROSITE" id="PS01124">
    <property type="entry name" value="HTH_ARAC_FAMILY_2"/>
    <property type="match status" value="1"/>
</dbReference>
<dbReference type="Proteomes" id="UP000305539">
    <property type="component" value="Unassembled WGS sequence"/>
</dbReference>
<organism evidence="4 5">
    <name type="scientific">Trinickia terrae</name>
    <dbReference type="NCBI Taxonomy" id="2571161"/>
    <lineage>
        <taxon>Bacteria</taxon>
        <taxon>Pseudomonadati</taxon>
        <taxon>Pseudomonadota</taxon>
        <taxon>Betaproteobacteria</taxon>
        <taxon>Burkholderiales</taxon>
        <taxon>Burkholderiaceae</taxon>
        <taxon>Trinickia</taxon>
    </lineage>
</organism>
<keyword evidence="5" id="KW-1185">Reference proteome</keyword>
<dbReference type="GO" id="GO:0043565">
    <property type="term" value="F:sequence-specific DNA binding"/>
    <property type="evidence" value="ECO:0007669"/>
    <property type="project" value="InterPro"/>
</dbReference>
<dbReference type="Gene3D" id="1.10.10.60">
    <property type="entry name" value="Homeodomain-like"/>
    <property type="match status" value="1"/>
</dbReference>
<dbReference type="PANTHER" id="PTHR43130:SF3">
    <property type="entry name" value="HTH-TYPE TRANSCRIPTIONAL REGULATOR RV1931C"/>
    <property type="match status" value="1"/>
</dbReference>
<dbReference type="InterPro" id="IPR009057">
    <property type="entry name" value="Homeodomain-like_sf"/>
</dbReference>
<name>A0A4U1I8I4_9BURK</name>
<dbReference type="InterPro" id="IPR018060">
    <property type="entry name" value="HTH_AraC"/>
</dbReference>
<dbReference type="OrthoDB" id="8543772at2"/>
<dbReference type="AlphaFoldDB" id="A0A4U1I8I4"/>
<protein>
    <submittedName>
        <fullName evidence="4">Helix-turn-helix domain-containing protein</fullName>
    </submittedName>
</protein>
<reference evidence="4 5" key="1">
    <citation type="submission" date="2019-04" db="EMBL/GenBank/DDBJ databases">
        <title>Trinickia sp. 7GSK02, isolated from subtropical forest soil.</title>
        <authorList>
            <person name="Gao Z.-H."/>
            <person name="Qiu L.-H."/>
        </authorList>
    </citation>
    <scope>NUCLEOTIDE SEQUENCE [LARGE SCALE GENOMIC DNA]</scope>
    <source>
        <strain evidence="4 5">7GSK02</strain>
    </source>
</reference>
<dbReference type="Pfam" id="PF12833">
    <property type="entry name" value="HTH_18"/>
    <property type="match status" value="1"/>
</dbReference>
<dbReference type="Pfam" id="PF01965">
    <property type="entry name" value="DJ-1_PfpI"/>
    <property type="match status" value="1"/>
</dbReference>
<dbReference type="InterPro" id="IPR002818">
    <property type="entry name" value="DJ-1/PfpI"/>
</dbReference>
<dbReference type="SMART" id="SM00342">
    <property type="entry name" value="HTH_ARAC"/>
    <property type="match status" value="1"/>
</dbReference>
<dbReference type="SUPFAM" id="SSF52317">
    <property type="entry name" value="Class I glutamine amidotransferase-like"/>
    <property type="match status" value="1"/>
</dbReference>
<dbReference type="EMBL" id="SWJE01000005">
    <property type="protein sequence ID" value="TKC89771.1"/>
    <property type="molecule type" value="Genomic_DNA"/>
</dbReference>